<gene>
    <name evidence="1" type="ORF">ABZ071_04440</name>
</gene>
<name>A0ABV2VEE8_9ACTN</name>
<dbReference type="PANTHER" id="PTHR43881">
    <property type="entry name" value="GAMMA-GLUTAMYLTRANSPEPTIDASE (AFU_ORTHOLOGUE AFUA_4G13580)"/>
    <property type="match status" value="1"/>
</dbReference>
<comment type="caution">
    <text evidence="1">The sequence shown here is derived from an EMBL/GenBank/DDBJ whole genome shotgun (WGS) entry which is preliminary data.</text>
</comment>
<organism evidence="1 2">
    <name type="scientific">Micromonospora fulviviridis</name>
    <dbReference type="NCBI Taxonomy" id="47860"/>
    <lineage>
        <taxon>Bacteria</taxon>
        <taxon>Bacillati</taxon>
        <taxon>Actinomycetota</taxon>
        <taxon>Actinomycetes</taxon>
        <taxon>Micromonosporales</taxon>
        <taxon>Micromonosporaceae</taxon>
        <taxon>Micromonospora</taxon>
    </lineage>
</organism>
<protein>
    <submittedName>
        <fullName evidence="1">Gamma-glutamyltransferase family protein</fullName>
    </submittedName>
</protein>
<dbReference type="SUPFAM" id="SSF56235">
    <property type="entry name" value="N-terminal nucleophile aminohydrolases (Ntn hydrolases)"/>
    <property type="match status" value="1"/>
</dbReference>
<accession>A0ABV2VEE8</accession>
<evidence type="ECO:0000313" key="1">
    <source>
        <dbReference type="EMBL" id="MEU0151173.1"/>
    </source>
</evidence>
<sequence length="542" mass="56723">MAYPRQPLLAPQGAVATSQPLAAAAGLAVLRRGGNAVDAALATAITLTVVQPPSNDIGGDLFAIVWDGGRLHGLNASGRSPAALTRELVLAATDRRGAAAVDALGGAQGEGHTVPARGWLPVTVPGAPAGWRDLHERFGSLPFADLFADAIGYAERGYPVAPGTAATWARGVAAHDGLAGAEYAEFRRVLTVDGRAPRPGEWWRNPDAARTLRRIAESGAVDFYRGRIAVAIDDHAARTGGFLTGDDLARHASTWVDPVSVRYRGHEVWELPPNGQGIAALLALQVLDGVDLAALSPEERLHWQIEAVKLGFADAHAHVADPDRAEVPTAALLDPGYAAARRALVTGRAGDPVAGEPERGGTVYLCTADAGGMMVSLIQSTYLAFGSHVVVPGHGFALQNRGLGFRLDPDHPNVVGPAKRPYHTIIPGFLTRDGAPVGPFGVMGGHMQPQGHVQLVSATVDAGRDPQAALDTPRWYWHAGRTLLVEPDLDPALVAGLRSRGHEITVAAEPSVFGYGQAIWRAPGGGYVAGSESRVDGAMLGW</sequence>
<dbReference type="Gene3D" id="1.10.246.130">
    <property type="match status" value="1"/>
</dbReference>
<reference evidence="1 2" key="1">
    <citation type="submission" date="2024-06" db="EMBL/GenBank/DDBJ databases">
        <title>The Natural Products Discovery Center: Release of the First 8490 Sequenced Strains for Exploring Actinobacteria Biosynthetic Diversity.</title>
        <authorList>
            <person name="Kalkreuter E."/>
            <person name="Kautsar S.A."/>
            <person name="Yang D."/>
            <person name="Bader C.D."/>
            <person name="Teijaro C.N."/>
            <person name="Fluegel L."/>
            <person name="Davis C.M."/>
            <person name="Simpson J.R."/>
            <person name="Lauterbach L."/>
            <person name="Steele A.D."/>
            <person name="Gui C."/>
            <person name="Meng S."/>
            <person name="Li G."/>
            <person name="Viehrig K."/>
            <person name="Ye F."/>
            <person name="Su P."/>
            <person name="Kiefer A.F."/>
            <person name="Nichols A."/>
            <person name="Cepeda A.J."/>
            <person name="Yan W."/>
            <person name="Fan B."/>
            <person name="Jiang Y."/>
            <person name="Adhikari A."/>
            <person name="Zheng C.-J."/>
            <person name="Schuster L."/>
            <person name="Cowan T.M."/>
            <person name="Smanski M.J."/>
            <person name="Chevrette M.G."/>
            <person name="De Carvalho L.P.S."/>
            <person name="Shen B."/>
        </authorList>
    </citation>
    <scope>NUCLEOTIDE SEQUENCE [LARGE SCALE GENOMIC DNA]</scope>
    <source>
        <strain evidence="1 2">NPDC006286</strain>
    </source>
</reference>
<evidence type="ECO:0000313" key="2">
    <source>
        <dbReference type="Proteomes" id="UP001550348"/>
    </source>
</evidence>
<dbReference type="InterPro" id="IPR043137">
    <property type="entry name" value="GGT_ssub_C"/>
</dbReference>
<dbReference type="PANTHER" id="PTHR43881:SF1">
    <property type="entry name" value="GAMMA-GLUTAMYLTRANSPEPTIDASE (AFU_ORTHOLOGUE AFUA_4G13580)"/>
    <property type="match status" value="1"/>
</dbReference>
<keyword evidence="2" id="KW-1185">Reference proteome</keyword>
<dbReference type="PRINTS" id="PR01210">
    <property type="entry name" value="GGTRANSPTASE"/>
</dbReference>
<dbReference type="InterPro" id="IPR052896">
    <property type="entry name" value="GGT-like_enzyme"/>
</dbReference>
<dbReference type="InterPro" id="IPR029055">
    <property type="entry name" value="Ntn_hydrolases_N"/>
</dbReference>
<dbReference type="Gene3D" id="3.60.20.40">
    <property type="match status" value="1"/>
</dbReference>
<dbReference type="InterPro" id="IPR043138">
    <property type="entry name" value="GGT_lsub"/>
</dbReference>
<proteinExistence type="predicted"/>
<dbReference type="EMBL" id="JBEXRX010000006">
    <property type="protein sequence ID" value="MEU0151173.1"/>
    <property type="molecule type" value="Genomic_DNA"/>
</dbReference>
<dbReference type="Pfam" id="PF01019">
    <property type="entry name" value="G_glu_transpept"/>
    <property type="match status" value="1"/>
</dbReference>
<dbReference type="Proteomes" id="UP001550348">
    <property type="component" value="Unassembled WGS sequence"/>
</dbReference>
<dbReference type="RefSeq" id="WP_355663269.1">
    <property type="nucleotide sequence ID" value="NZ_JBEXRX010000006.1"/>
</dbReference>